<protein>
    <recommendedName>
        <fullName evidence="5">Dynein heavy chain, cytosolic</fullName>
    </recommendedName>
</protein>
<dbReference type="PANTHER" id="PTHR45703:SF36">
    <property type="entry name" value="DYNEIN HEAVY CHAIN, CYTOPLASMIC"/>
    <property type="match status" value="1"/>
</dbReference>
<dbReference type="PANTHER" id="PTHR45703">
    <property type="entry name" value="DYNEIN HEAVY CHAIN"/>
    <property type="match status" value="1"/>
</dbReference>
<sequence>MDRVATASPELMVGAIVAYECLLDKAAGTTTWWVGSILALPSSPSADDTVEGGFTAPPGQSDTPMQGERKSVESASQKTSRAGSGCRDDKVRGTSATVTRARMPASACQAVLIQPWVSLASVADVHGDAVDTKPSGAAARAPATAAGDGTSHRPSPSPHRRTTTSATRLAKIKAIQEELEEIQRFTSGDGDVTDGERDRRLAAALSKACTRVLVIASPSRACGTNEADDYSELAQKIERKRVELCELVECILSEMKTTRYRERELQEAHKTLRVSIEDAKKQLREAQEKVQHIDKRHLREIQGYRLPPAGVKLVMDAVFCVLSEATTSWNDMVAIMRSPSFISKIVSYDHARLTPAAVRKLQENFISNRRFSHADALKVSRALGPLQEWVMRQTQLAEAHRAHAAFVAEKGESGGKPVAARKKIEADAAALRDLEQDLETFMREQARRLQTHRVGTLSVDPSGGDAPPQGRSSPLTGVLASATESRKEATASPQRPCRPSACSSTCAESPTSAPAAVASNSAEATASNNATERVYGDGVAVADRPPGA</sequence>
<evidence type="ECO:0000256" key="2">
    <source>
        <dbReference type="SAM" id="MobiDB-lite"/>
    </source>
</evidence>
<feature type="compositionally biased region" description="Low complexity" evidence="2">
    <location>
        <begin position="137"/>
        <end position="146"/>
    </location>
</feature>
<keyword evidence="1" id="KW-0175">Coiled coil</keyword>
<evidence type="ECO:0000313" key="3">
    <source>
        <dbReference type="EMBL" id="KAG5485517.1"/>
    </source>
</evidence>
<dbReference type="InterPro" id="IPR026983">
    <property type="entry name" value="DHC"/>
</dbReference>
<name>A0A836GP30_9TRYP</name>
<evidence type="ECO:0000256" key="1">
    <source>
        <dbReference type="SAM" id="Coils"/>
    </source>
</evidence>
<dbReference type="Proteomes" id="UP000673552">
    <property type="component" value="Unassembled WGS sequence"/>
</dbReference>
<dbReference type="GO" id="GO:0007018">
    <property type="term" value="P:microtubule-based movement"/>
    <property type="evidence" value="ECO:0007669"/>
    <property type="project" value="InterPro"/>
</dbReference>
<feature type="region of interest" description="Disordered" evidence="2">
    <location>
        <begin position="45"/>
        <end position="100"/>
    </location>
</feature>
<dbReference type="RefSeq" id="XP_067180813.1">
    <property type="nucleotide sequence ID" value="XM_067324968.1"/>
</dbReference>
<accession>A0A836GP30</accession>
<evidence type="ECO:0000313" key="4">
    <source>
        <dbReference type="Proteomes" id="UP000673552"/>
    </source>
</evidence>
<dbReference type="OrthoDB" id="267560at2759"/>
<feature type="compositionally biased region" description="Low complexity" evidence="2">
    <location>
        <begin position="507"/>
        <end position="530"/>
    </location>
</feature>
<gene>
    <name evidence="3" type="ORF">LSCM1_07603</name>
</gene>
<dbReference type="GO" id="GO:0051959">
    <property type="term" value="F:dynein light intermediate chain binding"/>
    <property type="evidence" value="ECO:0007669"/>
    <property type="project" value="InterPro"/>
</dbReference>
<dbReference type="EMBL" id="JAFEUZ010000009">
    <property type="protein sequence ID" value="KAG5485517.1"/>
    <property type="molecule type" value="Genomic_DNA"/>
</dbReference>
<reference evidence="4" key="1">
    <citation type="journal article" date="2021" name="Microbiol. Resour. Announc.">
        <title>LGAAP: Leishmaniinae Genome Assembly and Annotation Pipeline.</title>
        <authorList>
            <person name="Almutairi H."/>
            <person name="Urbaniak M.D."/>
            <person name="Bates M.D."/>
            <person name="Jariyapan N."/>
            <person name="Kwakye-Nuako G."/>
            <person name="Thomaz-Soccol V."/>
            <person name="Al-Salem W.S."/>
            <person name="Dillon R.J."/>
            <person name="Bates P.A."/>
            <person name="Gatherer D."/>
        </authorList>
    </citation>
    <scope>NUCLEOTIDE SEQUENCE [LARGE SCALE GENOMIC DNA]</scope>
</reference>
<dbReference type="KEGG" id="lmat:92517480"/>
<dbReference type="AlphaFoldDB" id="A0A836GP30"/>
<feature type="coiled-coil region" evidence="1">
    <location>
        <begin position="262"/>
        <end position="296"/>
    </location>
</feature>
<dbReference type="GO" id="GO:0030286">
    <property type="term" value="C:dynein complex"/>
    <property type="evidence" value="ECO:0007669"/>
    <property type="project" value="InterPro"/>
</dbReference>
<evidence type="ECO:0008006" key="5">
    <source>
        <dbReference type="Google" id="ProtNLM"/>
    </source>
</evidence>
<organism evidence="3 4">
    <name type="scientific">Leishmania martiniquensis</name>
    <dbReference type="NCBI Taxonomy" id="1580590"/>
    <lineage>
        <taxon>Eukaryota</taxon>
        <taxon>Discoba</taxon>
        <taxon>Euglenozoa</taxon>
        <taxon>Kinetoplastea</taxon>
        <taxon>Metakinetoplastina</taxon>
        <taxon>Trypanosomatida</taxon>
        <taxon>Trypanosomatidae</taxon>
        <taxon>Leishmaniinae</taxon>
        <taxon>Leishmania</taxon>
    </lineage>
</organism>
<dbReference type="GO" id="GO:0045505">
    <property type="term" value="F:dynein intermediate chain binding"/>
    <property type="evidence" value="ECO:0007669"/>
    <property type="project" value="InterPro"/>
</dbReference>
<keyword evidence="4" id="KW-1185">Reference proteome</keyword>
<dbReference type="Gene3D" id="1.20.920.20">
    <property type="match status" value="1"/>
</dbReference>
<reference evidence="4" key="2">
    <citation type="journal article" date="2021" name="Sci. Data">
        <title>Chromosome-scale genome sequencing, assembly and annotation of six genomes from subfamily Leishmaniinae.</title>
        <authorList>
            <person name="Almutairi H."/>
            <person name="Urbaniak M.D."/>
            <person name="Bates M.D."/>
            <person name="Jariyapan N."/>
            <person name="Kwakye-Nuako G."/>
            <person name="Thomaz Soccol V."/>
            <person name="Al-Salem W.S."/>
            <person name="Dillon R.J."/>
            <person name="Bates P.A."/>
            <person name="Gatherer D."/>
        </authorList>
    </citation>
    <scope>NUCLEOTIDE SEQUENCE [LARGE SCALE GENOMIC DNA]</scope>
</reference>
<feature type="compositionally biased region" description="Polar residues" evidence="2">
    <location>
        <begin position="73"/>
        <end position="82"/>
    </location>
</feature>
<feature type="region of interest" description="Disordered" evidence="2">
    <location>
        <begin position="452"/>
        <end position="530"/>
    </location>
</feature>
<proteinExistence type="predicted"/>
<dbReference type="GeneID" id="92517480"/>
<comment type="caution">
    <text evidence="3">The sequence shown here is derived from an EMBL/GenBank/DDBJ whole genome shotgun (WGS) entry which is preliminary data.</text>
</comment>
<feature type="region of interest" description="Disordered" evidence="2">
    <location>
        <begin position="131"/>
        <end position="166"/>
    </location>
</feature>